<protein>
    <submittedName>
        <fullName evidence="1">Uncharacterized protein</fullName>
    </submittedName>
</protein>
<name>A0A516KN29_9CAUD</name>
<organism evidence="1 2">
    <name type="scientific">Bacillus phage vB_BmeM-Goe8</name>
    <dbReference type="NCBI Taxonomy" id="2593638"/>
    <lineage>
        <taxon>Viruses</taxon>
        <taxon>Duplodnaviria</taxon>
        <taxon>Heunggongvirae</taxon>
        <taxon>Uroviricota</taxon>
        <taxon>Caudoviricetes</taxon>
        <taxon>Herelleviridae</taxon>
        <taxon>Bastillevirinae</taxon>
        <taxon>Goettingenvirus</taxon>
        <taxon>Goettingenvirus goe8</taxon>
    </lineage>
</organism>
<gene>
    <name evidence="1" type="ORF">Goe8_c02290</name>
</gene>
<accession>A0A516KN29</accession>
<evidence type="ECO:0000313" key="1">
    <source>
        <dbReference type="EMBL" id="QDP43002.1"/>
    </source>
</evidence>
<reference evidence="1 2" key="1">
    <citation type="submission" date="2019-06" db="EMBL/GenBank/DDBJ databases">
        <authorList>
            <person name="Hertel R."/>
        </authorList>
    </citation>
    <scope>NUCLEOTIDE SEQUENCE [LARGE SCALE GENOMIC DNA]</scope>
</reference>
<sequence length="106" mass="12879">MKPYGLRADQRDFEQKYYGGYCNKMRDVGLDPLPYHQFQEELREVLQVADLTKKKRMQMMIDRTFKTQDEDKLKWECDGCNSVWYESIMYTYHRCPKCGSENFGHW</sequence>
<dbReference type="Proteomes" id="UP000317800">
    <property type="component" value="Segment"/>
</dbReference>
<evidence type="ECO:0000313" key="2">
    <source>
        <dbReference type="Proteomes" id="UP000317800"/>
    </source>
</evidence>
<keyword evidence="2" id="KW-1185">Reference proteome</keyword>
<proteinExistence type="predicted"/>
<dbReference type="EMBL" id="MN043729">
    <property type="protein sequence ID" value="QDP43002.1"/>
    <property type="molecule type" value="Genomic_DNA"/>
</dbReference>